<feature type="transmembrane region" description="Helical" evidence="2">
    <location>
        <begin position="26"/>
        <end position="44"/>
    </location>
</feature>
<evidence type="ECO:0000313" key="5">
    <source>
        <dbReference type="Proteomes" id="UP000559010"/>
    </source>
</evidence>
<keyword evidence="1" id="KW-0175">Coiled coil</keyword>
<gene>
    <name evidence="4" type="ORF">HH304_09260</name>
</gene>
<evidence type="ECO:0000313" key="4">
    <source>
        <dbReference type="EMBL" id="NMM48586.1"/>
    </source>
</evidence>
<feature type="transmembrane region" description="Helical" evidence="2">
    <location>
        <begin position="80"/>
        <end position="97"/>
    </location>
</feature>
<proteinExistence type="predicted"/>
<feature type="transmembrane region" description="Helical" evidence="2">
    <location>
        <begin position="129"/>
        <end position="145"/>
    </location>
</feature>
<feature type="domain" description="GAF" evidence="3">
    <location>
        <begin position="476"/>
        <end position="624"/>
    </location>
</feature>
<organism evidence="4 5">
    <name type="scientific">Marinigracilibium pacificum</name>
    <dbReference type="NCBI Taxonomy" id="2729599"/>
    <lineage>
        <taxon>Bacteria</taxon>
        <taxon>Pseudomonadati</taxon>
        <taxon>Bacteroidota</taxon>
        <taxon>Cytophagia</taxon>
        <taxon>Cytophagales</taxon>
        <taxon>Flammeovirgaceae</taxon>
        <taxon>Marinigracilibium</taxon>
    </lineage>
</organism>
<feature type="coiled-coil region" evidence="1">
    <location>
        <begin position="400"/>
        <end position="455"/>
    </location>
</feature>
<feature type="transmembrane region" description="Helical" evidence="2">
    <location>
        <begin position="50"/>
        <end position="68"/>
    </location>
</feature>
<dbReference type="InterPro" id="IPR029016">
    <property type="entry name" value="GAF-like_dom_sf"/>
</dbReference>
<evidence type="ECO:0000256" key="2">
    <source>
        <dbReference type="SAM" id="Phobius"/>
    </source>
</evidence>
<dbReference type="Gene3D" id="3.30.450.40">
    <property type="match status" value="2"/>
</dbReference>
<feature type="domain" description="GAF" evidence="3">
    <location>
        <begin position="253"/>
        <end position="401"/>
    </location>
</feature>
<comment type="caution">
    <text evidence="4">The sequence shown here is derived from an EMBL/GenBank/DDBJ whole genome shotgun (WGS) entry which is preliminary data.</text>
</comment>
<keyword evidence="5" id="KW-1185">Reference proteome</keyword>
<keyword evidence="2" id="KW-0812">Transmembrane</keyword>
<dbReference type="EMBL" id="JABBNU010000005">
    <property type="protein sequence ID" value="NMM48586.1"/>
    <property type="molecule type" value="Genomic_DNA"/>
</dbReference>
<sequence length="624" mass="70061">MNGISKLFKLGIKDEMESSLKYKVKLTNIMASIFVVVIIAYSIISSIIFLPILPFCLAGFIGYASVLVLNRYGATNMSRYLISILPSIVIAVLHSAIVPEGKAFNIEIYIFSFATLVLPLAVFSLSEKVSLISAFLINLAIFFGVDTINGWIELSETTDIFDVTWVRYSILIGAASIASVIVIFLQYLNSQFSNEMNSLLAKYDEESKIAKEKEQETAKYLQELERSQAEEKKRNWATHGLAEIGALLRKSDNLQGLCDEIISFTVNYLKANQGALFLVNREGGDDDVTIELKSKYAYSRKKFEDNVILPGQGLVGQVYLEKSSLILKEVPQDYVRITSGLGEATPSCLVVVPMVVNEEIHGIFEIASFNEFEDHEIKFLENIGENIATSLNSILVNDKTKRLLEESQEYTEQLQSSEEEMRQNLEEMQAIQENQSRLQNEVAEKQAQLTEKINRIDRFNFVLDSLRTMAEITNGDMDGLKLIMEEIAKAMKVNTCSFWNYSPGGSVIKCENMYDLVADEHESGEEWKRSAVPNFFKALDADKVIMAGDITNHENTFELPEKYLSGTSIVSILSVPVYVGGSAIGILKVGQEDDNRNWNQEELTFMKSAADLITILYQNRKKVA</sequence>
<feature type="transmembrane region" description="Helical" evidence="2">
    <location>
        <begin position="103"/>
        <end position="122"/>
    </location>
</feature>
<dbReference type="SUPFAM" id="SSF55781">
    <property type="entry name" value="GAF domain-like"/>
    <property type="match status" value="2"/>
</dbReference>
<evidence type="ECO:0000256" key="1">
    <source>
        <dbReference type="SAM" id="Coils"/>
    </source>
</evidence>
<dbReference type="AlphaFoldDB" id="A0A848IY72"/>
<keyword evidence="2" id="KW-1133">Transmembrane helix</keyword>
<dbReference type="SMART" id="SM00065">
    <property type="entry name" value="GAF"/>
    <property type="match status" value="2"/>
</dbReference>
<dbReference type="InterPro" id="IPR003018">
    <property type="entry name" value="GAF"/>
</dbReference>
<dbReference type="Pfam" id="PF01590">
    <property type="entry name" value="GAF"/>
    <property type="match status" value="1"/>
</dbReference>
<protein>
    <submittedName>
        <fullName evidence="4">GAF domain-containing protein</fullName>
    </submittedName>
</protein>
<feature type="transmembrane region" description="Helical" evidence="2">
    <location>
        <begin position="165"/>
        <end position="188"/>
    </location>
</feature>
<dbReference type="RefSeq" id="WP_169680665.1">
    <property type="nucleotide sequence ID" value="NZ_JABBNU010000005.1"/>
</dbReference>
<dbReference type="Proteomes" id="UP000559010">
    <property type="component" value="Unassembled WGS sequence"/>
</dbReference>
<feature type="coiled-coil region" evidence="1">
    <location>
        <begin position="196"/>
        <end position="230"/>
    </location>
</feature>
<keyword evidence="2" id="KW-0472">Membrane</keyword>
<dbReference type="Pfam" id="PF13185">
    <property type="entry name" value="GAF_2"/>
    <property type="match status" value="1"/>
</dbReference>
<evidence type="ECO:0000259" key="3">
    <source>
        <dbReference type="SMART" id="SM00065"/>
    </source>
</evidence>
<accession>A0A848IY72</accession>
<name>A0A848IY72_9BACT</name>
<reference evidence="4 5" key="1">
    <citation type="submission" date="2020-04" db="EMBL/GenBank/DDBJ databases">
        <title>Flammeovirgaceae bacterium KN852 isolated from deep sea.</title>
        <authorList>
            <person name="Zhang D.-C."/>
        </authorList>
    </citation>
    <scope>NUCLEOTIDE SEQUENCE [LARGE SCALE GENOMIC DNA]</scope>
    <source>
        <strain evidence="4 5">KN852</strain>
    </source>
</reference>